<dbReference type="NCBIfam" id="TIGR04408">
    <property type="entry name" value="LptG_lptG"/>
    <property type="match status" value="1"/>
</dbReference>
<evidence type="ECO:0000313" key="7">
    <source>
        <dbReference type="EMBL" id="SEO68313.1"/>
    </source>
</evidence>
<keyword evidence="4 6" id="KW-1133">Transmembrane helix</keyword>
<dbReference type="EMBL" id="FODS01000009">
    <property type="protein sequence ID" value="SEO68313.1"/>
    <property type="molecule type" value="Genomic_DNA"/>
</dbReference>
<dbReference type="GO" id="GO:0043190">
    <property type="term" value="C:ATP-binding cassette (ABC) transporter complex"/>
    <property type="evidence" value="ECO:0007669"/>
    <property type="project" value="InterPro"/>
</dbReference>
<dbReference type="PANTHER" id="PTHR33529">
    <property type="entry name" value="SLR0882 PROTEIN-RELATED"/>
    <property type="match status" value="1"/>
</dbReference>
<dbReference type="InterPro" id="IPR030923">
    <property type="entry name" value="LptG"/>
</dbReference>
<name>A0A1H8RQS8_9RHOB</name>
<protein>
    <submittedName>
        <fullName evidence="7">Lipopolysaccharide export system permease protein</fullName>
    </submittedName>
</protein>
<evidence type="ECO:0000256" key="4">
    <source>
        <dbReference type="ARBA" id="ARBA00022989"/>
    </source>
</evidence>
<keyword evidence="8" id="KW-1185">Reference proteome</keyword>
<keyword evidence="3 6" id="KW-0812">Transmembrane</keyword>
<proteinExistence type="predicted"/>
<evidence type="ECO:0000256" key="2">
    <source>
        <dbReference type="ARBA" id="ARBA00022475"/>
    </source>
</evidence>
<evidence type="ECO:0000256" key="3">
    <source>
        <dbReference type="ARBA" id="ARBA00022692"/>
    </source>
</evidence>
<feature type="transmembrane region" description="Helical" evidence="6">
    <location>
        <begin position="63"/>
        <end position="82"/>
    </location>
</feature>
<feature type="transmembrane region" description="Helical" evidence="6">
    <location>
        <begin position="338"/>
        <end position="360"/>
    </location>
</feature>
<comment type="subcellular location">
    <subcellularLocation>
        <location evidence="1">Cell membrane</location>
        <topology evidence="1">Multi-pass membrane protein</topology>
    </subcellularLocation>
</comment>
<dbReference type="Pfam" id="PF03739">
    <property type="entry name" value="LptF_LptG"/>
    <property type="match status" value="1"/>
</dbReference>
<feature type="transmembrane region" description="Helical" evidence="6">
    <location>
        <begin position="94"/>
        <end position="114"/>
    </location>
</feature>
<evidence type="ECO:0000313" key="8">
    <source>
        <dbReference type="Proteomes" id="UP000198893"/>
    </source>
</evidence>
<keyword evidence="5 6" id="KW-0472">Membrane</keyword>
<evidence type="ECO:0000256" key="6">
    <source>
        <dbReference type="SAM" id="Phobius"/>
    </source>
</evidence>
<dbReference type="RefSeq" id="WP_093117800.1">
    <property type="nucleotide sequence ID" value="NZ_FODS01000009.1"/>
</dbReference>
<accession>A0A1H8RQS8</accession>
<evidence type="ECO:0000256" key="1">
    <source>
        <dbReference type="ARBA" id="ARBA00004651"/>
    </source>
</evidence>
<dbReference type="Proteomes" id="UP000198893">
    <property type="component" value="Unassembled WGS sequence"/>
</dbReference>
<organism evidence="7 8">
    <name type="scientific">Salinihabitans flavidus</name>
    <dbReference type="NCBI Taxonomy" id="569882"/>
    <lineage>
        <taxon>Bacteria</taxon>
        <taxon>Pseudomonadati</taxon>
        <taxon>Pseudomonadota</taxon>
        <taxon>Alphaproteobacteria</taxon>
        <taxon>Rhodobacterales</taxon>
        <taxon>Roseobacteraceae</taxon>
        <taxon>Salinihabitans</taxon>
    </lineage>
</organism>
<dbReference type="STRING" id="569882.SAMN04490248_10974"/>
<feature type="transmembrane region" description="Helical" evidence="6">
    <location>
        <begin position="310"/>
        <end position="326"/>
    </location>
</feature>
<gene>
    <name evidence="7" type="ORF">SAMN04490248_10974</name>
</gene>
<dbReference type="GO" id="GO:0055085">
    <property type="term" value="P:transmembrane transport"/>
    <property type="evidence" value="ECO:0007669"/>
    <property type="project" value="InterPro"/>
</dbReference>
<feature type="transmembrane region" description="Helical" evidence="6">
    <location>
        <begin position="276"/>
        <end position="298"/>
    </location>
</feature>
<keyword evidence="2" id="KW-1003">Cell membrane</keyword>
<reference evidence="7 8" key="1">
    <citation type="submission" date="2016-10" db="EMBL/GenBank/DDBJ databases">
        <authorList>
            <person name="de Groot N.N."/>
        </authorList>
    </citation>
    <scope>NUCLEOTIDE SEQUENCE [LARGE SCALE GENOMIC DNA]</scope>
    <source>
        <strain evidence="7 8">DSM 27842</strain>
    </source>
</reference>
<evidence type="ECO:0000256" key="5">
    <source>
        <dbReference type="ARBA" id="ARBA00023136"/>
    </source>
</evidence>
<dbReference type="AlphaFoldDB" id="A0A1H8RQS8"/>
<sequence>MTLPLYFARRFMWIFAGLTLVFFLLLFLIDMMEELRRFDVEELGLSQVVQVTLLKTPEGLYEILPLLVILSTVTLFIGLARTNELVVVRAAGRSALVTLLAPVTAAFLIGLVGISTVNPIVAATTERYEVLSDRFRSGGASAFSLSREGLWLRQGDASGQTVIHAEQANEDATLLYDVTFVAYAPGGGPTRRIEAARARLTDKAWLLRDAKEWPLVAGTNPEQHSKRHERLVLPSTLTPDTIRDSFGRPNTISIWELPEFVAQLEEAGFSARRHKVWIQMELAMPVFLVAMVLVSAAFTMRHARAGRTGLAVLLAVMMGFALYYVRNFAQILGENGQIPVALAAWAPPVASVMLALGLLLHMEEG</sequence>
<feature type="transmembrane region" description="Helical" evidence="6">
    <location>
        <begin position="12"/>
        <end position="29"/>
    </location>
</feature>
<dbReference type="GO" id="GO:0015920">
    <property type="term" value="P:lipopolysaccharide transport"/>
    <property type="evidence" value="ECO:0007669"/>
    <property type="project" value="TreeGrafter"/>
</dbReference>
<dbReference type="InterPro" id="IPR005495">
    <property type="entry name" value="LptG/LptF_permease"/>
</dbReference>
<dbReference type="OrthoDB" id="9798468at2"/>
<dbReference type="PANTHER" id="PTHR33529:SF2">
    <property type="entry name" value="LIPOPOLYSACCHARIDE EXPORT SYSTEM PERMEASE PROTEIN LPTG"/>
    <property type="match status" value="1"/>
</dbReference>